<feature type="compositionally biased region" description="Low complexity" evidence="6">
    <location>
        <begin position="182"/>
        <end position="195"/>
    </location>
</feature>
<dbReference type="Gramene" id="TraesLDM4B03G02377050.1">
    <property type="protein sequence ID" value="TraesLDM4B03G02377050.1"/>
    <property type="gene ID" value="TraesLDM4B03G02377050"/>
</dbReference>
<dbReference type="PRINTS" id="PR00367">
    <property type="entry name" value="ETHRSPELEMNT"/>
</dbReference>
<evidence type="ECO:0000313" key="8">
    <source>
        <dbReference type="EMBL" id="QBC40995.1"/>
    </source>
</evidence>
<dbReference type="Gramene" id="TraesPARA_EIv1.0_1385170.2">
    <property type="protein sequence ID" value="TraesPARA_EIv1.0_1385170.2.CDS"/>
    <property type="gene ID" value="TraesPARA_EIv1.0_1385170"/>
</dbReference>
<dbReference type="GeneID" id="123093409"/>
<dbReference type="OMA" id="MCILAEL"/>
<dbReference type="GO" id="GO:0003700">
    <property type="term" value="F:DNA-binding transcription factor activity"/>
    <property type="evidence" value="ECO:0007669"/>
    <property type="project" value="InterPro"/>
</dbReference>
<dbReference type="Gramene" id="TraesSYM4B03G02403310.1">
    <property type="protein sequence ID" value="TraesSYM4B03G02403310.1"/>
    <property type="gene ID" value="TraesSYM4B03G02403310"/>
</dbReference>
<dbReference type="SUPFAM" id="SSF54171">
    <property type="entry name" value="DNA-binding domain"/>
    <property type="match status" value="1"/>
</dbReference>
<dbReference type="Gramene" id="TraesLAC4B03G02329180.1">
    <property type="protein sequence ID" value="TraesLAC4B03G02329180.1"/>
    <property type="gene ID" value="TraesLAC4B03G02329180"/>
</dbReference>
<dbReference type="Gramene" id="TraesNOR4B03G02393940.1">
    <property type="protein sequence ID" value="TraesNOR4B03G02393940.1"/>
    <property type="gene ID" value="TraesNOR4B03G02393940"/>
</dbReference>
<dbReference type="EMBL" id="MG840418">
    <property type="protein sequence ID" value="QBC40995.1"/>
    <property type="molecule type" value="mRNA"/>
</dbReference>
<dbReference type="Proteomes" id="UP000019116">
    <property type="component" value="Chromosome 4B"/>
</dbReference>
<dbReference type="STRING" id="4565.A0A3B6ITW2"/>
<dbReference type="PANTHER" id="PTHR31190:SF194">
    <property type="entry name" value="AP2 DOMAIN CONTAINING PROTEIN"/>
    <property type="match status" value="1"/>
</dbReference>
<dbReference type="InterPro" id="IPR036955">
    <property type="entry name" value="AP2/ERF_dom_sf"/>
</dbReference>
<evidence type="ECO:0000256" key="1">
    <source>
        <dbReference type="ARBA" id="ARBA00004123"/>
    </source>
</evidence>
<proteinExistence type="evidence at transcript level"/>
<evidence type="ECO:0000256" key="5">
    <source>
        <dbReference type="ARBA" id="ARBA00023242"/>
    </source>
</evidence>
<name>A0A3B6ITW2_WHEAT</name>
<reference evidence="9" key="2">
    <citation type="submission" date="2018-08" db="EMBL/GenBank/DDBJ databases">
        <authorList>
            <person name="Rossello M."/>
        </authorList>
    </citation>
    <scope>NUCLEOTIDE SEQUENCE [LARGE SCALE GENOMIC DNA]</scope>
    <source>
        <strain evidence="9">cv. Chinese Spring</strain>
    </source>
</reference>
<evidence type="ECO:0000313" key="9">
    <source>
        <dbReference type="EnsemblPlants" id="TraesCS4B02G299400.1"/>
    </source>
</evidence>
<dbReference type="Gramene" id="TraesCLE_scaffold_097254_01G000100.1">
    <property type="protein sequence ID" value="TraesCLE_scaffold_097254_01G000100.1"/>
    <property type="gene ID" value="TraesCLE_scaffold_097254_01G000100"/>
</dbReference>
<evidence type="ECO:0000259" key="7">
    <source>
        <dbReference type="PROSITE" id="PS51032"/>
    </source>
</evidence>
<dbReference type="InterPro" id="IPR001471">
    <property type="entry name" value="AP2/ERF_dom"/>
</dbReference>
<dbReference type="KEGG" id="taes:123093409"/>
<reference evidence="8" key="1">
    <citation type="submission" date="2018-01" db="EMBL/GenBank/DDBJ databases">
        <title>Identification of ERF VII genes in hexaploid wheat.</title>
        <authorList>
            <person name="Wei X."/>
            <person name="Zhang Z."/>
        </authorList>
    </citation>
    <scope>NUCLEOTIDE SEQUENCE</scope>
</reference>
<dbReference type="SMR" id="A0A3B6ITW2"/>
<dbReference type="Gramene" id="TraesKAR4B01G0393960.1">
    <property type="protein sequence ID" value="cds.TraesKAR4B01G0393960.1"/>
    <property type="gene ID" value="TraesKAR4B01G0393960"/>
</dbReference>
<dbReference type="OrthoDB" id="686354at2759"/>
<evidence type="ECO:0000256" key="4">
    <source>
        <dbReference type="ARBA" id="ARBA00023163"/>
    </source>
</evidence>
<feature type="compositionally biased region" description="Basic residues" evidence="6">
    <location>
        <begin position="164"/>
        <end position="174"/>
    </location>
</feature>
<organism evidence="9">
    <name type="scientific">Triticum aestivum</name>
    <name type="common">Wheat</name>
    <dbReference type="NCBI Taxonomy" id="4565"/>
    <lineage>
        <taxon>Eukaryota</taxon>
        <taxon>Viridiplantae</taxon>
        <taxon>Streptophyta</taxon>
        <taxon>Embryophyta</taxon>
        <taxon>Tracheophyta</taxon>
        <taxon>Spermatophyta</taxon>
        <taxon>Magnoliopsida</taxon>
        <taxon>Liliopsida</taxon>
        <taxon>Poales</taxon>
        <taxon>Poaceae</taxon>
        <taxon>BOP clade</taxon>
        <taxon>Pooideae</taxon>
        <taxon>Triticodae</taxon>
        <taxon>Triticeae</taxon>
        <taxon>Triticinae</taxon>
        <taxon>Triticum</taxon>
    </lineage>
</organism>
<keyword evidence="5" id="KW-0539">Nucleus</keyword>
<dbReference type="InterPro" id="IPR016177">
    <property type="entry name" value="DNA-bd_dom_sf"/>
</dbReference>
<dbReference type="PROSITE" id="PS51032">
    <property type="entry name" value="AP2_ERF"/>
    <property type="match status" value="1"/>
</dbReference>
<dbReference type="FunFam" id="3.30.730.10:FF:000001">
    <property type="entry name" value="Ethylene-responsive transcription factor 2"/>
    <property type="match status" value="1"/>
</dbReference>
<evidence type="ECO:0000313" key="10">
    <source>
        <dbReference type="Proteomes" id="UP000019116"/>
    </source>
</evidence>
<dbReference type="Gramene" id="TraesARI4B03G02413180.1">
    <property type="protein sequence ID" value="TraesARI4B03G02413180.1"/>
    <property type="gene ID" value="TraesARI4B03G02413180"/>
</dbReference>
<keyword evidence="2" id="KW-0805">Transcription regulation</keyword>
<dbReference type="Gramene" id="TraesROB_scaffold_080219_01G000100.1">
    <property type="protein sequence ID" value="TraesROB_scaffold_080219_01G000100.1"/>
    <property type="gene ID" value="TraesROB_scaffold_080219_01G000100"/>
</dbReference>
<dbReference type="GO" id="GO:0005634">
    <property type="term" value="C:nucleus"/>
    <property type="evidence" value="ECO:0007669"/>
    <property type="project" value="UniProtKB-SubCell"/>
</dbReference>
<dbReference type="Gramene" id="TraesKAR4B01G0393960.2">
    <property type="protein sequence ID" value="cds.TraesKAR4B01G0393960.2"/>
    <property type="gene ID" value="TraesKAR4B01G0393960"/>
</dbReference>
<dbReference type="Gramene" id="TraesCAD_scaffold_089633_01G000100.1">
    <property type="protein sequence ID" value="TraesCAD_scaffold_089633_01G000100.1"/>
    <property type="gene ID" value="TraesCAD_scaffold_089633_01G000100"/>
</dbReference>
<dbReference type="Gramene" id="TraesCS4B03G0786300.1">
    <property type="protein sequence ID" value="TraesCS4B03G0786300.1.CDS"/>
    <property type="gene ID" value="TraesCS4B03G0786300"/>
</dbReference>
<dbReference type="Gramene" id="TraesPARA_EIv1.0_1385170.1">
    <property type="protein sequence ID" value="TraesPARA_EIv1.0_1385170.1.CDS"/>
    <property type="gene ID" value="TraesPARA_EIv1.0_1385170"/>
</dbReference>
<gene>
    <name evidence="9" type="primary">LOC123093409</name>
</gene>
<dbReference type="Gramene" id="TraesCS4B02G299400.1">
    <property type="protein sequence ID" value="TraesCS4B02G299400.1"/>
    <property type="gene ID" value="TraesCS4B02G299400"/>
</dbReference>
<dbReference type="EnsemblPlants" id="TraesCS4B02G299400.1">
    <property type="protein sequence ID" value="TraesCS4B02G299400.1"/>
    <property type="gene ID" value="TraesCS4B02G299400"/>
</dbReference>
<dbReference type="Gramene" id="TraesJAG4B03G02374180.1">
    <property type="protein sequence ID" value="TraesJAG4B03G02374180.1"/>
    <property type="gene ID" value="TraesJAG4B03G02374180"/>
</dbReference>
<dbReference type="Gramene" id="TraesSTA4B03G02370720.1">
    <property type="protein sequence ID" value="TraesSTA4B03G02370720.1"/>
    <property type="gene ID" value="TraesSTA4B03G02370720"/>
</dbReference>
<feature type="domain" description="AP2/ERF" evidence="7">
    <location>
        <begin position="100"/>
        <end position="157"/>
    </location>
</feature>
<dbReference type="PANTHER" id="PTHR31190">
    <property type="entry name" value="DNA-BINDING DOMAIN"/>
    <property type="match status" value="1"/>
</dbReference>
<dbReference type="InterPro" id="IPR044808">
    <property type="entry name" value="ERF_plant"/>
</dbReference>
<evidence type="ECO:0000256" key="2">
    <source>
        <dbReference type="ARBA" id="ARBA00023015"/>
    </source>
</evidence>
<dbReference type="Gramene" id="TraesJUL4B03G02395280.1">
    <property type="protein sequence ID" value="TraesJUL4B03G02395280.1"/>
    <property type="gene ID" value="TraesJUL4B03G02395280"/>
</dbReference>
<dbReference type="SMART" id="SM00380">
    <property type="entry name" value="AP2"/>
    <property type="match status" value="1"/>
</dbReference>
<accession>A0A3B6ITW2</accession>
<dbReference type="Gramene" id="TraesMAC4B03G02374980.1">
    <property type="protein sequence ID" value="TraesMAC4B03G02374980.1"/>
    <property type="gene ID" value="TraesMAC4B03G02374980"/>
</dbReference>
<protein>
    <submittedName>
        <fullName evidence="8">Ethylene response factor</fullName>
    </submittedName>
</protein>
<dbReference type="Gene3D" id="3.30.730.10">
    <property type="entry name" value="AP2/ERF domain"/>
    <property type="match status" value="1"/>
</dbReference>
<evidence type="ECO:0000256" key="3">
    <source>
        <dbReference type="ARBA" id="ARBA00023125"/>
    </source>
</evidence>
<dbReference type="CDD" id="cd00018">
    <property type="entry name" value="AP2"/>
    <property type="match status" value="1"/>
</dbReference>
<keyword evidence="4" id="KW-0804">Transcription</keyword>
<evidence type="ECO:0000256" key="6">
    <source>
        <dbReference type="SAM" id="MobiDB-lite"/>
    </source>
</evidence>
<dbReference type="RefSeq" id="XP_044371308.1">
    <property type="nucleotide sequence ID" value="XM_044515373.1"/>
</dbReference>
<comment type="subcellular location">
    <subcellularLocation>
        <location evidence="1">Nucleus</location>
    </subcellularLocation>
</comment>
<dbReference type="Pfam" id="PF00847">
    <property type="entry name" value="AP2"/>
    <property type="match status" value="1"/>
</dbReference>
<feature type="region of interest" description="Disordered" evidence="6">
    <location>
        <begin position="16"/>
        <end position="42"/>
    </location>
</feature>
<sequence length="313" mass="33550">MCGGAILAELIPPSAAGRAPKQVAAGQASSKKGGMSKRHHSSIPDVDDFEAAFEDFDDDFDLQAEEDGGDHVVFASKPAFYPAYGGGRRAVQAASMKKRVLHGIRQRPWGKWAAEIRDPHKGTRVWLGTFDTADDAARAYDVAARRLRGSKAKVNFPDAARAGARPRRASRRTAQKPPCPPAGTTAYSATAASRAQPEQDTMMAKPERMEFSDVDTFVDLTAAVAALPPVTASSFADKMPRVDEDSSEGSGGGAMLGFADELGFEPFMMFQYESMDSLFAGHAVIQDARGVDGGMDGVSLWSFDEFPMDSAIF</sequence>
<dbReference type="GO" id="GO:0003677">
    <property type="term" value="F:DNA binding"/>
    <property type="evidence" value="ECO:0007669"/>
    <property type="project" value="UniProtKB-KW"/>
</dbReference>
<dbReference type="AlphaFoldDB" id="A0A3B6ITW2"/>
<dbReference type="GO" id="GO:0009873">
    <property type="term" value="P:ethylene-activated signaling pathway"/>
    <property type="evidence" value="ECO:0007669"/>
    <property type="project" value="InterPro"/>
</dbReference>
<feature type="region of interest" description="Disordered" evidence="6">
    <location>
        <begin position="157"/>
        <end position="200"/>
    </location>
</feature>
<keyword evidence="10" id="KW-1185">Reference proteome</keyword>
<keyword evidence="3" id="KW-0238">DNA-binding</keyword>
<reference evidence="9" key="3">
    <citation type="submission" date="2018-10" db="UniProtKB">
        <authorList>
            <consortium name="EnsemblPlants"/>
        </authorList>
    </citation>
    <scope>IDENTIFICATION</scope>
</reference>
<dbReference type="Gramene" id="TraesWEE_scaffold_105270_01G000100.1">
    <property type="protein sequence ID" value="TraesWEE_scaffold_105270_01G000100.1"/>
    <property type="gene ID" value="TraesWEE_scaffold_105270_01G000100"/>
</dbReference>